<accession>A0AAN7ZSJ3</accession>
<dbReference type="EMBL" id="JAWIZZ010000045">
    <property type="protein sequence ID" value="KAK5780059.1"/>
    <property type="molecule type" value="Genomic_DNA"/>
</dbReference>
<sequence length="59" mass="7077">MDHPENKINMVGLLPKFLVVVSLYRKYKIEVSLVHKKFTQKSIIQITDENIWIIFNRTF</sequence>
<evidence type="ECO:0000313" key="2">
    <source>
        <dbReference type="Proteomes" id="UP001306508"/>
    </source>
</evidence>
<gene>
    <name evidence="1" type="ORF">RI543_002600</name>
</gene>
<reference evidence="2" key="1">
    <citation type="submission" date="2023-07" db="EMBL/GenBank/DDBJ databases">
        <title>A draft genome of Kazachstania heterogenica Y-27499.</title>
        <authorList>
            <person name="Donic C."/>
            <person name="Kralova J.S."/>
            <person name="Fidel L."/>
            <person name="Ben-Dor S."/>
            <person name="Jung S."/>
        </authorList>
    </citation>
    <scope>NUCLEOTIDE SEQUENCE [LARGE SCALE GENOMIC DNA]</scope>
    <source>
        <strain evidence="2">Y27499</strain>
    </source>
</reference>
<organism evidence="1 2">
    <name type="scientific">Arxiozyma heterogenica</name>
    <dbReference type="NCBI Taxonomy" id="278026"/>
    <lineage>
        <taxon>Eukaryota</taxon>
        <taxon>Fungi</taxon>
        <taxon>Dikarya</taxon>
        <taxon>Ascomycota</taxon>
        <taxon>Saccharomycotina</taxon>
        <taxon>Saccharomycetes</taxon>
        <taxon>Saccharomycetales</taxon>
        <taxon>Saccharomycetaceae</taxon>
        <taxon>Arxiozyma</taxon>
    </lineage>
</organism>
<keyword evidence="2" id="KW-1185">Reference proteome</keyword>
<protein>
    <submittedName>
        <fullName evidence="1">Uncharacterized protein</fullName>
    </submittedName>
</protein>
<comment type="caution">
    <text evidence="1">The sequence shown here is derived from an EMBL/GenBank/DDBJ whole genome shotgun (WGS) entry which is preliminary data.</text>
</comment>
<evidence type="ECO:0000313" key="1">
    <source>
        <dbReference type="EMBL" id="KAK5780059.1"/>
    </source>
</evidence>
<dbReference type="AlphaFoldDB" id="A0AAN7ZSJ3"/>
<proteinExistence type="predicted"/>
<dbReference type="Proteomes" id="UP001306508">
    <property type="component" value="Unassembled WGS sequence"/>
</dbReference>
<name>A0AAN7ZSJ3_9SACH</name>